<evidence type="ECO:0000256" key="3">
    <source>
        <dbReference type="ARBA" id="ARBA00004240"/>
    </source>
</evidence>
<dbReference type="Pfam" id="PF00169">
    <property type="entry name" value="PH"/>
    <property type="match status" value="1"/>
</dbReference>
<dbReference type="InterPro" id="IPR033895">
    <property type="entry name" value="GPT"/>
</dbReference>
<dbReference type="InterPro" id="IPR009769">
    <property type="entry name" value="EDR2_C"/>
</dbReference>
<feature type="transmembrane region" description="Helical" evidence="10">
    <location>
        <begin position="117"/>
        <end position="138"/>
    </location>
</feature>
<keyword evidence="4" id="KW-0808">Transferase</keyword>
<evidence type="ECO:0000256" key="10">
    <source>
        <dbReference type="SAM" id="Phobius"/>
    </source>
</evidence>
<evidence type="ECO:0000256" key="9">
    <source>
        <dbReference type="SAM" id="MobiDB-lite"/>
    </source>
</evidence>
<dbReference type="GO" id="GO:0006488">
    <property type="term" value="P:dolichol-linked oligosaccharide biosynthetic process"/>
    <property type="evidence" value="ECO:0007669"/>
    <property type="project" value="InterPro"/>
</dbReference>
<dbReference type="EMBL" id="RWGY01000913">
    <property type="protein sequence ID" value="TVT98011.1"/>
    <property type="molecule type" value="Genomic_DNA"/>
</dbReference>
<feature type="domain" description="START" evidence="12">
    <location>
        <begin position="690"/>
        <end position="836"/>
    </location>
</feature>
<evidence type="ECO:0000256" key="7">
    <source>
        <dbReference type="ARBA" id="ARBA00022989"/>
    </source>
</evidence>
<feature type="compositionally biased region" description="Polar residues" evidence="9">
    <location>
        <begin position="893"/>
        <end position="903"/>
    </location>
</feature>
<dbReference type="InterPro" id="IPR000715">
    <property type="entry name" value="Glycosyl_transferase_4"/>
</dbReference>
<evidence type="ECO:0000256" key="8">
    <source>
        <dbReference type="ARBA" id="ARBA00023136"/>
    </source>
</evidence>
<feature type="transmembrane region" description="Helical" evidence="10">
    <location>
        <begin position="150"/>
        <end position="169"/>
    </location>
</feature>
<accession>A0A5J9SFL2</accession>
<dbReference type="Gene3D" id="3.30.530.20">
    <property type="match status" value="1"/>
</dbReference>
<feature type="compositionally biased region" description="Polar residues" evidence="9">
    <location>
        <begin position="450"/>
        <end position="461"/>
    </location>
</feature>
<keyword evidence="5 10" id="KW-0812">Transmembrane</keyword>
<dbReference type="SUPFAM" id="SSF55961">
    <property type="entry name" value="Bet v1-like"/>
    <property type="match status" value="1"/>
</dbReference>
<dbReference type="GO" id="GO:0003975">
    <property type="term" value="F:UDP-N-acetylglucosamine-dolichyl-phosphate N-acetylglucosaminephosphotransferase activity"/>
    <property type="evidence" value="ECO:0007669"/>
    <property type="project" value="InterPro"/>
</dbReference>
<gene>
    <name evidence="13" type="ORF">EJB05_56728</name>
</gene>
<dbReference type="Pfam" id="PF01852">
    <property type="entry name" value="START"/>
    <property type="match status" value="1"/>
</dbReference>
<dbReference type="PROSITE" id="PS50003">
    <property type="entry name" value="PH_DOMAIN"/>
    <property type="match status" value="1"/>
</dbReference>
<dbReference type="SMART" id="SM00233">
    <property type="entry name" value="PH"/>
    <property type="match status" value="1"/>
</dbReference>
<comment type="caution">
    <text evidence="13">The sequence shown here is derived from an EMBL/GenBank/DDBJ whole genome shotgun (WGS) entry which is preliminary data.</text>
</comment>
<evidence type="ECO:0000256" key="2">
    <source>
        <dbReference type="ARBA" id="ARBA00004141"/>
    </source>
</evidence>
<keyword evidence="14" id="KW-1185">Reference proteome</keyword>
<reference evidence="13 14" key="1">
    <citation type="journal article" date="2019" name="Sci. Rep.">
        <title>A high-quality genome of Eragrostis curvula grass provides insights into Poaceae evolution and supports new strategies to enhance forage quality.</title>
        <authorList>
            <person name="Carballo J."/>
            <person name="Santos B.A.C.M."/>
            <person name="Zappacosta D."/>
            <person name="Garbus I."/>
            <person name="Selva J.P."/>
            <person name="Gallo C.A."/>
            <person name="Diaz A."/>
            <person name="Albertini E."/>
            <person name="Caccamo M."/>
            <person name="Echenique V."/>
        </authorList>
    </citation>
    <scope>NUCLEOTIDE SEQUENCE [LARGE SCALE GENOMIC DNA]</scope>
    <source>
        <strain evidence="14">cv. Victoria</strain>
        <tissue evidence="13">Leaf</tissue>
    </source>
</reference>
<dbReference type="UniPathway" id="UPA00378"/>
<keyword evidence="6" id="KW-0256">Endoplasmic reticulum</keyword>
<feature type="transmembrane region" description="Helical" evidence="10">
    <location>
        <begin position="181"/>
        <end position="203"/>
    </location>
</feature>
<feature type="transmembrane region" description="Helical" evidence="10">
    <location>
        <begin position="40"/>
        <end position="60"/>
    </location>
</feature>
<feature type="domain" description="PH" evidence="11">
    <location>
        <begin position="510"/>
        <end position="617"/>
    </location>
</feature>
<dbReference type="PANTHER" id="PTHR12136:SF105">
    <property type="entry name" value="PROTEIN ENHANCED DISEASE RESISTANCE 2"/>
    <property type="match status" value="1"/>
</dbReference>
<dbReference type="SUPFAM" id="SSF50729">
    <property type="entry name" value="PH domain-like"/>
    <property type="match status" value="1"/>
</dbReference>
<dbReference type="Proteomes" id="UP000324897">
    <property type="component" value="Unassembled WGS sequence"/>
</dbReference>
<dbReference type="SMART" id="SM00234">
    <property type="entry name" value="START"/>
    <property type="match status" value="1"/>
</dbReference>
<dbReference type="CDD" id="cd06855">
    <property type="entry name" value="GT_GPT_euk"/>
    <property type="match status" value="1"/>
</dbReference>
<dbReference type="InterPro" id="IPR023393">
    <property type="entry name" value="START-like_dom_sf"/>
</dbReference>
<dbReference type="PROSITE" id="PS50848">
    <property type="entry name" value="START"/>
    <property type="match status" value="1"/>
</dbReference>
<evidence type="ECO:0000256" key="1">
    <source>
        <dbReference type="ARBA" id="ARBA00004123"/>
    </source>
</evidence>
<feature type="transmembrane region" description="Helical" evidence="10">
    <location>
        <begin position="313"/>
        <end position="337"/>
    </location>
</feature>
<dbReference type="AlphaFoldDB" id="A0A5J9SFL2"/>
<dbReference type="OrthoDB" id="10262326at2759"/>
<evidence type="ECO:0000259" key="11">
    <source>
        <dbReference type="PROSITE" id="PS50003"/>
    </source>
</evidence>
<dbReference type="CDD" id="cd00177">
    <property type="entry name" value="START"/>
    <property type="match status" value="1"/>
</dbReference>
<keyword evidence="7 10" id="KW-1133">Transmembrane helix</keyword>
<feature type="compositionally biased region" description="Basic and acidic residues" evidence="9">
    <location>
        <begin position="926"/>
        <end position="943"/>
    </location>
</feature>
<dbReference type="InterPro" id="IPR011993">
    <property type="entry name" value="PH-like_dom_sf"/>
</dbReference>
<feature type="region of interest" description="Disordered" evidence="9">
    <location>
        <begin position="445"/>
        <end position="472"/>
    </location>
</feature>
<feature type="region of interest" description="Disordered" evidence="9">
    <location>
        <begin position="1157"/>
        <end position="1192"/>
    </location>
</feature>
<evidence type="ECO:0000256" key="4">
    <source>
        <dbReference type="ARBA" id="ARBA00022679"/>
    </source>
</evidence>
<feature type="compositionally biased region" description="Low complexity" evidence="9">
    <location>
        <begin position="8"/>
        <end position="20"/>
    </location>
</feature>
<feature type="transmembrane region" description="Helical" evidence="10">
    <location>
        <begin position="280"/>
        <end position="301"/>
    </location>
</feature>
<feature type="transmembrane region" description="Helical" evidence="10">
    <location>
        <begin position="249"/>
        <end position="268"/>
    </location>
</feature>
<feature type="region of interest" description="Disordered" evidence="9">
    <location>
        <begin position="872"/>
        <end position="943"/>
    </location>
</feature>
<organism evidence="13 14">
    <name type="scientific">Eragrostis curvula</name>
    <name type="common">weeping love grass</name>
    <dbReference type="NCBI Taxonomy" id="38414"/>
    <lineage>
        <taxon>Eukaryota</taxon>
        <taxon>Viridiplantae</taxon>
        <taxon>Streptophyta</taxon>
        <taxon>Embryophyta</taxon>
        <taxon>Tracheophyta</taxon>
        <taxon>Spermatophyta</taxon>
        <taxon>Magnoliopsida</taxon>
        <taxon>Liliopsida</taxon>
        <taxon>Poales</taxon>
        <taxon>Poaceae</taxon>
        <taxon>PACMAD clade</taxon>
        <taxon>Chloridoideae</taxon>
        <taxon>Eragrostideae</taxon>
        <taxon>Eragrostidinae</taxon>
        <taxon>Eragrostis</taxon>
    </lineage>
</organism>
<feature type="compositionally biased region" description="Basic and acidic residues" evidence="9">
    <location>
        <begin position="879"/>
        <end position="892"/>
    </location>
</feature>
<evidence type="ECO:0000256" key="5">
    <source>
        <dbReference type="ARBA" id="ARBA00022692"/>
    </source>
</evidence>
<dbReference type="GO" id="GO:0008289">
    <property type="term" value="F:lipid binding"/>
    <property type="evidence" value="ECO:0007669"/>
    <property type="project" value="InterPro"/>
</dbReference>
<protein>
    <submittedName>
        <fullName evidence="13">Uncharacterized protein</fullName>
    </submittedName>
</protein>
<feature type="compositionally biased region" description="Acidic residues" evidence="9">
    <location>
        <begin position="906"/>
        <end position="925"/>
    </location>
</feature>
<sequence length="1192" mass="132804">MAARRRPAAAAARDPPQQPPAAAAALAETDKELVLRPPNLGVVAAAMLLFLAPFSYLAFVHYPLGSDLRKSILICGGLSLVGFFVVLGMIPVAARYLLRRRMFGYDINKRGLPTGQIQVPESLGIVVGIVYLVIAILFQQFNFAADSMWLVEYNAALASVCFMILLGFVDDVLDIPWRVKLLLPTIAALPLLMAYAGGTSIIIPKPIAPYVGVEVLELGSLYKLFMLLLAVFCTNSINIHAGINGLEVGQTVVISAAVLIHNVMRIGSSKDVDIQQAHEFSIYLVLPFLTTSLALLAFNWYPSSVFVGDTYTYFAGMALAVVGILGHFSETLLLFFLPQVLNFLCSVPQLFHFVPCPRHRLPRFDPQTGLLTGTKDGNLVNIFLRLFGTCSEKALCIRLLIFQVGLNCFHFTLMQLLGSRVSRPATPPNPNAPFPVAGSLDGLPLESAPATRSPQNSATMLSSSASRREARMAKSGELPKTAGLFWKDVAATARSGELSKAVAAVREAAAVHQEGWMVRYGRRKLGRSFFHTRYFVLESSLLAYYKKKPKDNMVPLKSLLIDGNCRVEDRGLKTHHGQMIYVLCVYNQKEKEHQITMGAYDIEDALTWKKKIELIIDQQPDSTSTKHRKAFATMDFDMENGGQFSFSDRDSAAEEEDERPTLTRRTTIGNGLRIFEELLEVEYLARSCSRAMRAVGVVEATCEAIFGLVMSMDVTRYEWDCSFRHGSLVEEVDGHTAVLYHKLQLQWCPMLVWPRDLCYVRYWRRNDDGSYVVLFRSTEHPNCSRQRGFVRAFIESGGFKICPLKCRNGRPRTQVQHLMQIDLKGWFLNYSPSFQYHSMLQILNCVAGLREYFSQTDETHITPRIPAMESMVDAGSTQKDQKPQEVDSKSKPSEQGQAENKNMGTIDEESDEDEDYQVPEANIEDDPIKSDNEDKNIDEPPEKVDLSCFSGILHHDPDEKSRNCWTVPDSKNFKVRSKNFPRDKSKIPAASYLMELAAIDWFKDTKRMDNVARQKGCVAQVAAEKGMHTFVANIQIPGSTHYSLVMYFVTNSLKKGSLLQRFFDGDDDFRNSRLKLIPSVPKGSWIVRQSVGSTPCLLGKAVDCSYVRGHGYLEVDIDIGSSAVANGVLGLANTYEELPEQVIGAARLAHVEPSTAVVPDLENNSDNNKENNNSNDDNNTNSSEDDLAKKTN</sequence>
<name>A0A5J9SFL2_9POAL</name>
<evidence type="ECO:0000259" key="12">
    <source>
        <dbReference type="PROSITE" id="PS50848"/>
    </source>
</evidence>
<feature type="transmembrane region" description="Helical" evidence="10">
    <location>
        <begin position="72"/>
        <end position="97"/>
    </location>
</feature>
<evidence type="ECO:0000313" key="13">
    <source>
        <dbReference type="EMBL" id="TVT98011.1"/>
    </source>
</evidence>
<dbReference type="GO" id="GO:0005783">
    <property type="term" value="C:endoplasmic reticulum"/>
    <property type="evidence" value="ECO:0007669"/>
    <property type="project" value="UniProtKB-SubCell"/>
</dbReference>
<dbReference type="Gene3D" id="2.30.29.30">
    <property type="entry name" value="Pleckstrin-homology domain (PH domain)/Phosphotyrosine-binding domain (PTB)"/>
    <property type="match status" value="1"/>
</dbReference>
<feature type="compositionally biased region" description="Low complexity" evidence="9">
    <location>
        <begin position="1162"/>
        <end position="1182"/>
    </location>
</feature>
<dbReference type="GO" id="GO:0005634">
    <property type="term" value="C:nucleus"/>
    <property type="evidence" value="ECO:0007669"/>
    <property type="project" value="UniProtKB-SubCell"/>
</dbReference>
<comment type="subcellular location">
    <subcellularLocation>
        <location evidence="3">Endoplasmic reticulum</location>
    </subcellularLocation>
    <subcellularLocation>
        <location evidence="2">Membrane</location>
        <topology evidence="2">Multi-pass membrane protein</topology>
    </subcellularLocation>
    <subcellularLocation>
        <location evidence="1">Nucleus</location>
    </subcellularLocation>
</comment>
<dbReference type="Pfam" id="PF00953">
    <property type="entry name" value="Glycos_transf_4"/>
    <property type="match status" value="1"/>
</dbReference>
<dbReference type="Gramene" id="TVT98011">
    <property type="protein sequence ID" value="TVT98011"/>
    <property type="gene ID" value="EJB05_56728"/>
</dbReference>
<dbReference type="Pfam" id="PF07059">
    <property type="entry name" value="EDR2_C"/>
    <property type="match status" value="1"/>
</dbReference>
<dbReference type="InterPro" id="IPR002913">
    <property type="entry name" value="START_lipid-bd_dom"/>
</dbReference>
<dbReference type="InterPro" id="IPR001849">
    <property type="entry name" value="PH_domain"/>
</dbReference>
<feature type="transmembrane region" description="Helical" evidence="10">
    <location>
        <begin position="224"/>
        <end position="243"/>
    </location>
</feature>
<evidence type="ECO:0000313" key="14">
    <source>
        <dbReference type="Proteomes" id="UP000324897"/>
    </source>
</evidence>
<evidence type="ECO:0000256" key="6">
    <source>
        <dbReference type="ARBA" id="ARBA00022824"/>
    </source>
</evidence>
<proteinExistence type="predicted"/>
<keyword evidence="8 10" id="KW-0472">Membrane</keyword>
<feature type="region of interest" description="Disordered" evidence="9">
    <location>
        <begin position="1"/>
        <end position="20"/>
    </location>
</feature>
<dbReference type="PANTHER" id="PTHR12136">
    <property type="entry name" value="ENHANCED DISEASE RESISTANCE-RELATED"/>
    <property type="match status" value="1"/>
</dbReference>
<dbReference type="GO" id="GO:0016020">
    <property type="term" value="C:membrane"/>
    <property type="evidence" value="ECO:0007669"/>
    <property type="project" value="UniProtKB-SubCell"/>
</dbReference>
<dbReference type="InterPro" id="IPR045096">
    <property type="entry name" value="EDR2-like"/>
</dbReference>
<dbReference type="CDD" id="cd00821">
    <property type="entry name" value="PH"/>
    <property type="match status" value="1"/>
</dbReference>